<sequence>MQSCIDWFLDNTCADSRLFGQGTPRPDSLYRFLQRILHQNGVDYIVAPYSAAAQVRSNTLGI</sequence>
<reference evidence="1 2" key="1">
    <citation type="submission" date="2016-12" db="EMBL/GenBank/DDBJ databases">
        <title>The genomes of Aspergillus section Nigri reveals drivers in fungal speciation.</title>
        <authorList>
            <consortium name="DOE Joint Genome Institute"/>
            <person name="Vesth T.C."/>
            <person name="Nybo J."/>
            <person name="Theobald S."/>
            <person name="Brandl J."/>
            <person name="Frisvad J.C."/>
            <person name="Nielsen K.F."/>
            <person name="Lyhne E.K."/>
            <person name="Kogle M.E."/>
            <person name="Kuo A."/>
            <person name="Riley R."/>
            <person name="Clum A."/>
            <person name="Nolan M."/>
            <person name="Lipzen A."/>
            <person name="Salamov A."/>
            <person name="Henrissat B."/>
            <person name="Wiebenga A."/>
            <person name="De Vries R.P."/>
            <person name="Grigoriev I.V."/>
            <person name="Mortensen U.H."/>
            <person name="Andersen M.R."/>
            <person name="Baker S.E."/>
        </authorList>
    </citation>
    <scope>NUCLEOTIDE SEQUENCE [LARGE SCALE GENOMIC DNA]</scope>
    <source>
        <strain evidence="1 2">CBS 121591</strain>
    </source>
</reference>
<dbReference type="SUPFAM" id="SSF88723">
    <property type="entry name" value="PIN domain-like"/>
    <property type="match status" value="1"/>
</dbReference>
<dbReference type="GeneID" id="37138671"/>
<dbReference type="VEuPathDB" id="FungiDB:BO82DRAFT_357126"/>
<accession>A0A319C120</accession>
<evidence type="ECO:0000313" key="1">
    <source>
        <dbReference type="EMBL" id="PYH78764.1"/>
    </source>
</evidence>
<name>A0A319C120_9EURO</name>
<dbReference type="AlphaFoldDB" id="A0A319C120"/>
<keyword evidence="2" id="KW-1185">Reference proteome</keyword>
<dbReference type="EMBL" id="KZ821726">
    <property type="protein sequence ID" value="PYH78764.1"/>
    <property type="molecule type" value="Genomic_DNA"/>
</dbReference>
<dbReference type="Proteomes" id="UP000248340">
    <property type="component" value="Unassembled WGS sequence"/>
</dbReference>
<protein>
    <submittedName>
        <fullName evidence="1">Uncharacterized protein</fullName>
    </submittedName>
</protein>
<gene>
    <name evidence="1" type="ORF">BO82DRAFT_357126</name>
</gene>
<dbReference type="STRING" id="1448315.A0A319C120"/>
<organism evidence="1 2">
    <name type="scientific">Aspergillus uvarum CBS 121591</name>
    <dbReference type="NCBI Taxonomy" id="1448315"/>
    <lineage>
        <taxon>Eukaryota</taxon>
        <taxon>Fungi</taxon>
        <taxon>Dikarya</taxon>
        <taxon>Ascomycota</taxon>
        <taxon>Pezizomycotina</taxon>
        <taxon>Eurotiomycetes</taxon>
        <taxon>Eurotiomycetidae</taxon>
        <taxon>Eurotiales</taxon>
        <taxon>Aspergillaceae</taxon>
        <taxon>Aspergillus</taxon>
        <taxon>Aspergillus subgen. Circumdati</taxon>
    </lineage>
</organism>
<dbReference type="InterPro" id="IPR029060">
    <property type="entry name" value="PIN-like_dom_sf"/>
</dbReference>
<dbReference type="OrthoDB" id="17262at2759"/>
<evidence type="ECO:0000313" key="2">
    <source>
        <dbReference type="Proteomes" id="UP000248340"/>
    </source>
</evidence>
<dbReference type="RefSeq" id="XP_025488964.1">
    <property type="nucleotide sequence ID" value="XM_025635930.1"/>
</dbReference>
<proteinExistence type="predicted"/>